<proteinExistence type="predicted"/>
<protein>
    <submittedName>
        <fullName evidence="1">Uncharacterized protein</fullName>
    </submittedName>
</protein>
<gene>
    <name evidence="1" type="ORF">B0I35DRAFT_125332</name>
</gene>
<name>A0A8K0WUV7_9HYPO</name>
<reference evidence="1" key="1">
    <citation type="journal article" date="2021" name="Nat. Commun.">
        <title>Genetic determinants of endophytism in the Arabidopsis root mycobiome.</title>
        <authorList>
            <person name="Mesny F."/>
            <person name="Miyauchi S."/>
            <person name="Thiergart T."/>
            <person name="Pickel B."/>
            <person name="Atanasova L."/>
            <person name="Karlsson M."/>
            <person name="Huettel B."/>
            <person name="Barry K.W."/>
            <person name="Haridas S."/>
            <person name="Chen C."/>
            <person name="Bauer D."/>
            <person name="Andreopoulos W."/>
            <person name="Pangilinan J."/>
            <person name="LaButti K."/>
            <person name="Riley R."/>
            <person name="Lipzen A."/>
            <person name="Clum A."/>
            <person name="Drula E."/>
            <person name="Henrissat B."/>
            <person name="Kohler A."/>
            <person name="Grigoriev I.V."/>
            <person name="Martin F.M."/>
            <person name="Hacquard S."/>
        </authorList>
    </citation>
    <scope>NUCLEOTIDE SEQUENCE</scope>
    <source>
        <strain evidence="1">MPI-CAGE-CH-0235</strain>
    </source>
</reference>
<sequence length="237" mass="26119">MHDHKQQVTTRFTTKCRGVVRTREAQEKRLRVSHGQRRASRAGNLSRITRKEWKRRHHEIHAGFWFVSAGSHGMKALSLITTRFVAHLGSGNLRLHHLHLPPFPFPPFPSHPLRLGLGPREFSRHGALMEGGFGSVHTARNICECGAEGLPGLLSALQACLSGASQILSLRCSPCQMPYVGQQQGLSKCSLASSQVISRVHAALQGRILPPSDREHAIAAMASRHSLATQCRGIYAE</sequence>
<dbReference type="Proteomes" id="UP000813444">
    <property type="component" value="Unassembled WGS sequence"/>
</dbReference>
<evidence type="ECO:0000313" key="2">
    <source>
        <dbReference type="Proteomes" id="UP000813444"/>
    </source>
</evidence>
<organism evidence="1 2">
    <name type="scientific">Stachybotrys elegans</name>
    <dbReference type="NCBI Taxonomy" id="80388"/>
    <lineage>
        <taxon>Eukaryota</taxon>
        <taxon>Fungi</taxon>
        <taxon>Dikarya</taxon>
        <taxon>Ascomycota</taxon>
        <taxon>Pezizomycotina</taxon>
        <taxon>Sordariomycetes</taxon>
        <taxon>Hypocreomycetidae</taxon>
        <taxon>Hypocreales</taxon>
        <taxon>Stachybotryaceae</taxon>
        <taxon>Stachybotrys</taxon>
    </lineage>
</organism>
<comment type="caution">
    <text evidence="1">The sequence shown here is derived from an EMBL/GenBank/DDBJ whole genome shotgun (WGS) entry which is preliminary data.</text>
</comment>
<accession>A0A8K0WUV7</accession>
<dbReference type="AlphaFoldDB" id="A0A8K0WUV7"/>
<evidence type="ECO:0000313" key="1">
    <source>
        <dbReference type="EMBL" id="KAH7326070.1"/>
    </source>
</evidence>
<keyword evidence="2" id="KW-1185">Reference proteome</keyword>
<dbReference type="EMBL" id="JAGPNK010000002">
    <property type="protein sequence ID" value="KAH7326070.1"/>
    <property type="molecule type" value="Genomic_DNA"/>
</dbReference>